<evidence type="ECO:0000313" key="7">
    <source>
        <dbReference type="EMBL" id="NIJ57933.1"/>
    </source>
</evidence>
<feature type="transmembrane region" description="Helical" evidence="5">
    <location>
        <begin position="415"/>
        <end position="439"/>
    </location>
</feature>
<keyword evidence="5" id="KW-0813">Transport</keyword>
<accession>A0ABX0UYA8</accession>
<feature type="transmembrane region" description="Helical" evidence="5">
    <location>
        <begin position="656"/>
        <end position="680"/>
    </location>
</feature>
<sequence>MTLTARNLPAVALSALVAAVLVLFIAYPLATVLVESFVVRGPMTPERMATVTREALDTLPAGERDATVARWAAAATEKERVDATAAAFGLLDIPVAWDRKAAYNVQKRNADAAVAALPPGEAGAFRETWPLAHVMLHKRAALAFKVKDALGQKKFDELRNGTERRLGIDHYLEVARKAHLRFAAFNSLVLAACAAVTTTVLAFALAYGVNYGGVRRPQFTRAVLLTPLVAPPVLIATAMLMLFGRRGLVTHSLLDQGLGLIDAEHANLYGFGGILLAQTLSFMPAAFIVFDNVMRKHDADLDEAAVNLGARPWQSFTQVTLSMNWPALKRAFMLVFILSLTDFGNPALLGRDMPVLAGVIYDQITAYQNTPLAAAICIWLLAPSLLLYLALEAVGRRKRYASGGGGRKSEIALPGVWRAGLSSLAAVVMLVILTIYATMALGAVTRVWGVDWSVTLGYFTPEGVNVGLGGSGYGSSDRGLGLVWDSLAIAGMAAPLGGLLGILVGYVIEKLRPPGADLIFFIAIAPAIVPGIIFGIGYIVAFNFPFGIRELALTGTSAILVINILFSNLFVGVLAARAALQGLDPAVDEAAESLGAGLASRFFGVTLPMLKPALLLGTLYVFIDGLTTLSSVIFLVSGNHKLASVAIFNHAASGDFGYAGAKSLVLLALALAAIALIRLIEQQPRYARQWKRMTRTLAARSRGFTAQAENTP</sequence>
<feature type="domain" description="ABC transmembrane type-1" evidence="6">
    <location>
        <begin position="483"/>
        <end position="677"/>
    </location>
</feature>
<gene>
    <name evidence="7" type="ORF">FHS82_001769</name>
</gene>
<feature type="transmembrane region" description="Helical" evidence="5">
    <location>
        <begin position="222"/>
        <end position="243"/>
    </location>
</feature>
<feature type="transmembrane region" description="Helical" evidence="5">
    <location>
        <begin position="518"/>
        <end position="540"/>
    </location>
</feature>
<comment type="caution">
    <text evidence="7">The sequence shown here is derived from an EMBL/GenBank/DDBJ whole genome shotgun (WGS) entry which is preliminary data.</text>
</comment>
<dbReference type="Proteomes" id="UP001429580">
    <property type="component" value="Unassembled WGS sequence"/>
</dbReference>
<dbReference type="Gene3D" id="1.10.3720.10">
    <property type="entry name" value="MetI-like"/>
    <property type="match status" value="2"/>
</dbReference>
<keyword evidence="8" id="KW-1185">Reference proteome</keyword>
<keyword evidence="4 5" id="KW-0472">Membrane</keyword>
<feature type="transmembrane region" description="Helical" evidence="5">
    <location>
        <begin position="188"/>
        <end position="210"/>
    </location>
</feature>
<dbReference type="PROSITE" id="PS50928">
    <property type="entry name" value="ABC_TM1"/>
    <property type="match status" value="2"/>
</dbReference>
<comment type="similarity">
    <text evidence="5">Belongs to the binding-protein-dependent transport system permease family.</text>
</comment>
<evidence type="ECO:0000256" key="3">
    <source>
        <dbReference type="ARBA" id="ARBA00022989"/>
    </source>
</evidence>
<dbReference type="EMBL" id="JAASQI010000003">
    <property type="protein sequence ID" value="NIJ57933.1"/>
    <property type="molecule type" value="Genomic_DNA"/>
</dbReference>
<evidence type="ECO:0000259" key="6">
    <source>
        <dbReference type="PROSITE" id="PS50928"/>
    </source>
</evidence>
<proteinExistence type="inferred from homology"/>
<dbReference type="InterPro" id="IPR000515">
    <property type="entry name" value="MetI-like"/>
</dbReference>
<evidence type="ECO:0000256" key="1">
    <source>
        <dbReference type="ARBA" id="ARBA00004651"/>
    </source>
</evidence>
<keyword evidence="3 5" id="KW-1133">Transmembrane helix</keyword>
<feature type="transmembrane region" description="Helical" evidence="5">
    <location>
        <begin position="487"/>
        <end position="506"/>
    </location>
</feature>
<evidence type="ECO:0000256" key="5">
    <source>
        <dbReference type="RuleBase" id="RU363032"/>
    </source>
</evidence>
<protein>
    <submittedName>
        <fullName evidence="7">Iron(III) transport system permease protein</fullName>
    </submittedName>
</protein>
<dbReference type="PANTHER" id="PTHR43496:SF1">
    <property type="entry name" value="POLYGALACTURONAN_RHAMNOGALACTURONAN TRANSPORT SYSTEM PERMEASE PROTEIN YTEP"/>
    <property type="match status" value="1"/>
</dbReference>
<comment type="subcellular location">
    <subcellularLocation>
        <location evidence="1 5">Cell membrane</location>
        <topology evidence="1 5">Multi-pass membrane protein</topology>
    </subcellularLocation>
</comment>
<feature type="transmembrane region" description="Helical" evidence="5">
    <location>
        <begin position="370"/>
        <end position="394"/>
    </location>
</feature>
<dbReference type="InterPro" id="IPR035906">
    <property type="entry name" value="MetI-like_sf"/>
</dbReference>
<dbReference type="CDD" id="cd06261">
    <property type="entry name" value="TM_PBP2"/>
    <property type="match status" value="2"/>
</dbReference>
<name>A0ABX0UYA8_9HYPH</name>
<feature type="transmembrane region" description="Helical" evidence="5">
    <location>
        <begin position="552"/>
        <end position="576"/>
    </location>
</feature>
<dbReference type="RefSeq" id="WP_166951064.1">
    <property type="nucleotide sequence ID" value="NZ_JAASQI010000003.1"/>
</dbReference>
<feature type="transmembrane region" description="Helical" evidence="5">
    <location>
        <begin position="331"/>
        <end position="350"/>
    </location>
</feature>
<dbReference type="PANTHER" id="PTHR43496">
    <property type="entry name" value="PROTEIN LPLB"/>
    <property type="match status" value="1"/>
</dbReference>
<reference evidence="7 8" key="1">
    <citation type="submission" date="2020-03" db="EMBL/GenBank/DDBJ databases">
        <title>Genomic Encyclopedia of Type Strains, Phase IV (KMG-IV): sequencing the most valuable type-strain genomes for metagenomic binning, comparative biology and taxonomic classification.</title>
        <authorList>
            <person name="Goeker M."/>
        </authorList>
    </citation>
    <scope>NUCLEOTIDE SEQUENCE [LARGE SCALE GENOMIC DNA]</scope>
    <source>
        <strain evidence="7 8">DSM 103870</strain>
    </source>
</reference>
<evidence type="ECO:0000256" key="4">
    <source>
        <dbReference type="ARBA" id="ARBA00023136"/>
    </source>
</evidence>
<dbReference type="Pfam" id="PF00528">
    <property type="entry name" value="BPD_transp_1"/>
    <property type="match status" value="2"/>
</dbReference>
<organism evidence="7 8">
    <name type="scientific">Pseudochelatococcus lubricantis</name>
    <dbReference type="NCBI Taxonomy" id="1538102"/>
    <lineage>
        <taxon>Bacteria</taxon>
        <taxon>Pseudomonadati</taxon>
        <taxon>Pseudomonadota</taxon>
        <taxon>Alphaproteobacteria</taxon>
        <taxon>Hyphomicrobiales</taxon>
        <taxon>Chelatococcaceae</taxon>
        <taxon>Pseudochelatococcus</taxon>
    </lineage>
</organism>
<feature type="transmembrane region" description="Helical" evidence="5">
    <location>
        <begin position="268"/>
        <end position="290"/>
    </location>
</feature>
<feature type="domain" description="ABC transmembrane type-1" evidence="6">
    <location>
        <begin position="184"/>
        <end position="391"/>
    </location>
</feature>
<keyword evidence="2 5" id="KW-0812">Transmembrane</keyword>
<evidence type="ECO:0000313" key="8">
    <source>
        <dbReference type="Proteomes" id="UP001429580"/>
    </source>
</evidence>
<feature type="transmembrane region" description="Helical" evidence="5">
    <location>
        <begin position="613"/>
        <end position="636"/>
    </location>
</feature>
<evidence type="ECO:0000256" key="2">
    <source>
        <dbReference type="ARBA" id="ARBA00022692"/>
    </source>
</evidence>
<dbReference type="SUPFAM" id="SSF161098">
    <property type="entry name" value="MetI-like"/>
    <property type="match status" value="2"/>
</dbReference>